<feature type="binding site" evidence="2">
    <location>
        <position position="172"/>
    </location>
    <ligand>
        <name>ATP</name>
        <dbReference type="ChEBI" id="CHEBI:30616"/>
    </ligand>
</feature>
<dbReference type="KEGG" id="csq:CSCA_2821"/>
<accession>A0A0E3GR98</accession>
<dbReference type="SUPFAM" id="SSF52374">
    <property type="entry name" value="Nucleotidylyl transferase"/>
    <property type="match status" value="1"/>
</dbReference>
<reference evidence="3 4" key="1">
    <citation type="journal article" date="2015" name="J. Biotechnol.">
        <title>Complete genome sequence of a malodorant-producing acetogen, Clostridium scatologenes ATCC 25775(T).</title>
        <authorList>
            <person name="Zhu Z."/>
            <person name="Guo T."/>
            <person name="Zheng H."/>
            <person name="Song T."/>
            <person name="Ouyang P."/>
            <person name="Xie J."/>
        </authorList>
    </citation>
    <scope>NUCLEOTIDE SEQUENCE [LARGE SCALE GENOMIC DNA]</scope>
    <source>
        <strain evidence="3 4">ATCC 25775</strain>
    </source>
</reference>
<dbReference type="PANTHER" id="PTHR37825:SF1">
    <property type="entry name" value="TRNA(MET) CYTIDINE ACETATE LIGASE"/>
    <property type="match status" value="1"/>
</dbReference>
<keyword evidence="4" id="KW-1185">Reference proteome</keyword>
<keyword evidence="2" id="KW-0694">RNA-binding</keyword>
<dbReference type="GO" id="GO:0005524">
    <property type="term" value="F:ATP binding"/>
    <property type="evidence" value="ECO:0007669"/>
    <property type="project" value="UniProtKB-KW"/>
</dbReference>
<evidence type="ECO:0000313" key="3">
    <source>
        <dbReference type="EMBL" id="AKA69946.1"/>
    </source>
</evidence>
<feature type="binding site" evidence="2">
    <location>
        <begin position="7"/>
        <end position="20"/>
    </location>
    <ligand>
        <name>ATP</name>
        <dbReference type="ChEBI" id="CHEBI:30616"/>
    </ligand>
</feature>
<comment type="function">
    <text evidence="2">Catalyzes the formation of N(4)-acetylcytidine (ac(4)C) at the wobble position of elongator tRNA(Met), using acetate and ATP as substrates. First activates an acetate ion to form acetyladenylate (Ac-AMP) and then transfers the acetyl group to tRNA to form ac(4)C34.</text>
</comment>
<dbReference type="Gene3D" id="3.40.50.620">
    <property type="entry name" value="HUPs"/>
    <property type="match status" value="1"/>
</dbReference>
<keyword evidence="1 2" id="KW-0819">tRNA processing</keyword>
<organism evidence="3 4">
    <name type="scientific">Clostridium scatologenes</name>
    <dbReference type="NCBI Taxonomy" id="1548"/>
    <lineage>
        <taxon>Bacteria</taxon>
        <taxon>Bacillati</taxon>
        <taxon>Bacillota</taxon>
        <taxon>Clostridia</taxon>
        <taxon>Eubacteriales</taxon>
        <taxon>Clostridiaceae</taxon>
        <taxon>Clostridium</taxon>
    </lineage>
</organism>
<keyword evidence="2" id="KW-0820">tRNA-binding</keyword>
<dbReference type="Pfam" id="PF05636">
    <property type="entry name" value="HIGH_NTase1"/>
    <property type="match status" value="1"/>
</dbReference>
<dbReference type="Proteomes" id="UP000033115">
    <property type="component" value="Chromosome"/>
</dbReference>
<dbReference type="InterPro" id="IPR008513">
    <property type="entry name" value="tRNA(Met)_cyd_acetate_ligase"/>
</dbReference>
<comment type="similarity">
    <text evidence="2">Belongs to the TmcAL family.</text>
</comment>
<dbReference type="EMBL" id="CP009933">
    <property type="protein sequence ID" value="AKA69946.1"/>
    <property type="molecule type" value="Genomic_DNA"/>
</dbReference>
<feature type="binding site" evidence="2">
    <location>
        <position position="102"/>
    </location>
    <ligand>
        <name>ATP</name>
        <dbReference type="ChEBI" id="CHEBI:30616"/>
    </ligand>
</feature>
<comment type="catalytic activity">
    <reaction evidence="2">
        <text>cytidine(34) in elongator tRNA(Met) + acetate + ATP = N(4)-acetylcytidine(34) in elongator tRNA(Met) + AMP + diphosphate</text>
        <dbReference type="Rhea" id="RHEA:58144"/>
        <dbReference type="Rhea" id="RHEA-COMP:10693"/>
        <dbReference type="Rhea" id="RHEA-COMP:10694"/>
        <dbReference type="ChEBI" id="CHEBI:30089"/>
        <dbReference type="ChEBI" id="CHEBI:30616"/>
        <dbReference type="ChEBI" id="CHEBI:33019"/>
        <dbReference type="ChEBI" id="CHEBI:74900"/>
        <dbReference type="ChEBI" id="CHEBI:82748"/>
        <dbReference type="ChEBI" id="CHEBI:456215"/>
    </reaction>
</comment>
<dbReference type="GO" id="GO:0000049">
    <property type="term" value="F:tRNA binding"/>
    <property type="evidence" value="ECO:0007669"/>
    <property type="project" value="UniProtKB-KW"/>
</dbReference>
<evidence type="ECO:0000256" key="2">
    <source>
        <dbReference type="HAMAP-Rule" id="MF_01539"/>
    </source>
</evidence>
<protein>
    <recommendedName>
        <fullName evidence="2">tRNA(Met) cytidine acetate ligase</fullName>
        <ecNumber evidence="2">6.3.4.-</ecNumber>
    </recommendedName>
</protein>
<keyword evidence="2" id="KW-0436">Ligase</keyword>
<dbReference type="EC" id="6.3.4.-" evidence="2"/>
<dbReference type="GO" id="GO:0006400">
    <property type="term" value="P:tRNA modification"/>
    <property type="evidence" value="ECO:0007669"/>
    <property type="project" value="UniProtKB-UniRule"/>
</dbReference>
<dbReference type="PANTHER" id="PTHR37825">
    <property type="entry name" value="TRNA(MET) CYTIDINE ACETATE LIGASE"/>
    <property type="match status" value="1"/>
</dbReference>
<dbReference type="NCBIfam" id="NF010191">
    <property type="entry name" value="PRK13670.1"/>
    <property type="match status" value="1"/>
</dbReference>
<dbReference type="GO" id="GO:0005737">
    <property type="term" value="C:cytoplasm"/>
    <property type="evidence" value="ECO:0007669"/>
    <property type="project" value="UniProtKB-SubCell"/>
</dbReference>
<dbReference type="STRING" id="1548.CSCA_2821"/>
<keyword evidence="2" id="KW-0547">Nucleotide-binding</keyword>
<sequence length="408" mass="46726">MNITGIIVEYNPFHNGHLHHIKKSKSLTNCDAIVAIMSGNFVQRGLPAIVDKWTRTRMALMNGVDLVIELPLIYSLSSAEFFASGAISLLNNLGIVNNLCFGSECGDIETLLYLSKILSEEPKNLKKFLRDELNKGLSYPLARSNALLKFLKVSSSESFHFKNIEEILNSPNNILGLEYCKKLIELNSNILPFTINREGGHYNSTVFNEQFSSASSIRKYMKENINMDTLEKYIPQNVYDLLLNLNENNYHFTFEDEMISYIKYKYTLYKNSILKLPDVSEGIENRIFKVLENTENFNDLILYSKTKRYTYTRINRILCQFFLGMENWDTATLRKNSCPYARILGFNSKGSKILKALKQTSNIPIYTKLPKDPIHTLSLDIHGTKVYSLLNKSINPNADYLTSPIIIK</sequence>
<proteinExistence type="inferred from homology"/>
<dbReference type="InterPro" id="IPR014729">
    <property type="entry name" value="Rossmann-like_a/b/a_fold"/>
</dbReference>
<dbReference type="GO" id="GO:0016879">
    <property type="term" value="F:ligase activity, forming carbon-nitrogen bonds"/>
    <property type="evidence" value="ECO:0007669"/>
    <property type="project" value="UniProtKB-UniRule"/>
</dbReference>
<dbReference type="HAMAP" id="MF_01539">
    <property type="entry name" value="TmcAL"/>
    <property type="match status" value="1"/>
</dbReference>
<dbReference type="HOGENOM" id="CLU_038915_0_1_9"/>
<evidence type="ECO:0000256" key="1">
    <source>
        <dbReference type="ARBA" id="ARBA00022694"/>
    </source>
</evidence>
<feature type="binding site" evidence="2">
    <location>
        <position position="197"/>
    </location>
    <ligand>
        <name>ATP</name>
        <dbReference type="ChEBI" id="CHEBI:30616"/>
    </ligand>
</feature>
<dbReference type="AlphaFoldDB" id="A0A0E3GR98"/>
<gene>
    <name evidence="2" type="primary">tmcAL</name>
    <name evidence="3" type="ORF">CSCA_2821</name>
</gene>
<dbReference type="RefSeq" id="WP_029161468.1">
    <property type="nucleotide sequence ID" value="NZ_CP009933.1"/>
</dbReference>
<keyword evidence="2" id="KW-0067">ATP-binding</keyword>
<evidence type="ECO:0000313" key="4">
    <source>
        <dbReference type="Proteomes" id="UP000033115"/>
    </source>
</evidence>
<name>A0A0E3GR98_CLOSL</name>
<comment type="caution">
    <text evidence="2">Lacks conserved residue(s) required for the propagation of feature annotation.</text>
</comment>
<keyword evidence="2" id="KW-0963">Cytoplasm</keyword>
<comment type="subcellular location">
    <subcellularLocation>
        <location evidence="2">Cytoplasm</location>
    </subcellularLocation>
</comment>